<evidence type="ECO:0000259" key="2">
    <source>
        <dbReference type="PROSITE" id="PS50105"/>
    </source>
</evidence>
<dbReference type="InterPro" id="IPR001660">
    <property type="entry name" value="SAM"/>
</dbReference>
<dbReference type="SUPFAM" id="SSF47769">
    <property type="entry name" value="SAM/Pointed domain"/>
    <property type="match status" value="1"/>
</dbReference>
<feature type="domain" description="SAM" evidence="2">
    <location>
        <begin position="65"/>
        <end position="127"/>
    </location>
</feature>
<dbReference type="OrthoDB" id="445896at2759"/>
<dbReference type="Pfam" id="PF00536">
    <property type="entry name" value="SAM_1"/>
    <property type="match status" value="1"/>
</dbReference>
<dbReference type="PANTHER" id="PTHR24135:SF28">
    <property type="entry name" value="LD13733P"/>
    <property type="match status" value="1"/>
</dbReference>
<sequence>MSVASSSTASTSSTIDLSKPGCYVVPSHVIPPVDYDDDPDSGTGDSDGEIRCNEISFEHKKVDVWTVEDVIGWLSSLHLSEYSPAFRSQRIDGRCLRQCDRSRFTQLGVTRIAHRQIIESALRGLLQ</sequence>
<feature type="compositionally biased region" description="Low complexity" evidence="1">
    <location>
        <begin position="1"/>
        <end position="14"/>
    </location>
</feature>
<dbReference type="eggNOG" id="KOG0504">
    <property type="taxonomic scope" value="Eukaryota"/>
</dbReference>
<proteinExistence type="predicted"/>
<dbReference type="InterPro" id="IPR013761">
    <property type="entry name" value="SAM/pointed_sf"/>
</dbReference>
<dbReference type="Proteomes" id="UP000008068">
    <property type="component" value="Unassembled WGS sequence"/>
</dbReference>
<name>G0PMW1_CAEBE</name>
<dbReference type="AlphaFoldDB" id="G0PMW1"/>
<dbReference type="SMART" id="SM00454">
    <property type="entry name" value="SAM"/>
    <property type="match status" value="1"/>
</dbReference>
<organism evidence="4">
    <name type="scientific">Caenorhabditis brenneri</name>
    <name type="common">Nematode worm</name>
    <dbReference type="NCBI Taxonomy" id="135651"/>
    <lineage>
        <taxon>Eukaryota</taxon>
        <taxon>Metazoa</taxon>
        <taxon>Ecdysozoa</taxon>
        <taxon>Nematoda</taxon>
        <taxon>Chromadorea</taxon>
        <taxon>Rhabditida</taxon>
        <taxon>Rhabditina</taxon>
        <taxon>Rhabditomorpha</taxon>
        <taxon>Rhabditoidea</taxon>
        <taxon>Rhabditidae</taxon>
        <taxon>Peloderinae</taxon>
        <taxon>Caenorhabditis</taxon>
    </lineage>
</organism>
<evidence type="ECO:0000313" key="4">
    <source>
        <dbReference type="Proteomes" id="UP000008068"/>
    </source>
</evidence>
<gene>
    <name evidence="3" type="ORF">CAEBREN_30729</name>
</gene>
<dbReference type="GO" id="GO:0030160">
    <property type="term" value="F:synaptic receptor adaptor activity"/>
    <property type="evidence" value="ECO:0007669"/>
    <property type="project" value="TreeGrafter"/>
</dbReference>
<dbReference type="HOGENOM" id="CLU_1972431_0_0_1"/>
<dbReference type="Gene3D" id="1.10.150.50">
    <property type="entry name" value="Transcription Factor, Ets-1"/>
    <property type="match status" value="1"/>
</dbReference>
<dbReference type="GO" id="GO:0043197">
    <property type="term" value="C:dendritic spine"/>
    <property type="evidence" value="ECO:0007669"/>
    <property type="project" value="TreeGrafter"/>
</dbReference>
<dbReference type="EMBL" id="GL381567">
    <property type="protein sequence ID" value="EGT38816.1"/>
    <property type="molecule type" value="Genomic_DNA"/>
</dbReference>
<dbReference type="GO" id="GO:0035255">
    <property type="term" value="F:ionotropic glutamate receptor binding"/>
    <property type="evidence" value="ECO:0007669"/>
    <property type="project" value="TreeGrafter"/>
</dbReference>
<dbReference type="FunFam" id="1.10.150.50:FF:000111">
    <property type="entry name" value="Predicted protein"/>
    <property type="match status" value="1"/>
</dbReference>
<dbReference type="eggNOG" id="KOG4375">
    <property type="taxonomic scope" value="Eukaryota"/>
</dbReference>
<protein>
    <recommendedName>
        <fullName evidence="2">SAM domain-containing protein</fullName>
    </recommendedName>
</protein>
<evidence type="ECO:0000256" key="1">
    <source>
        <dbReference type="SAM" id="MobiDB-lite"/>
    </source>
</evidence>
<dbReference type="PANTHER" id="PTHR24135">
    <property type="entry name" value="SH3 AND MULTIPLE ANKYRIN REPEAT DOMAINS PROTEIN"/>
    <property type="match status" value="1"/>
</dbReference>
<keyword evidence="4" id="KW-1185">Reference proteome</keyword>
<feature type="region of interest" description="Disordered" evidence="1">
    <location>
        <begin position="1"/>
        <end position="49"/>
    </location>
</feature>
<dbReference type="GO" id="GO:0045211">
    <property type="term" value="C:postsynaptic membrane"/>
    <property type="evidence" value="ECO:0007669"/>
    <property type="project" value="TreeGrafter"/>
</dbReference>
<evidence type="ECO:0000313" key="3">
    <source>
        <dbReference type="EMBL" id="EGT38816.1"/>
    </source>
</evidence>
<accession>G0PMW1</accession>
<dbReference type="InParanoid" id="G0PMW1"/>
<reference evidence="4" key="1">
    <citation type="submission" date="2011-07" db="EMBL/GenBank/DDBJ databases">
        <authorList>
            <consortium name="Caenorhabditis brenneri Sequencing and Analysis Consortium"/>
            <person name="Wilson R.K."/>
        </authorList>
    </citation>
    <scope>NUCLEOTIDE SEQUENCE [LARGE SCALE GENOMIC DNA]</scope>
    <source>
        <strain evidence="4">PB2801</strain>
    </source>
</reference>
<dbReference type="STRING" id="135651.G0PMW1"/>
<dbReference type="InterPro" id="IPR051569">
    <property type="entry name" value="SHANK"/>
</dbReference>
<dbReference type="PROSITE" id="PS50105">
    <property type="entry name" value="SAM_DOMAIN"/>
    <property type="match status" value="1"/>
</dbReference>
<dbReference type="GO" id="GO:0014069">
    <property type="term" value="C:postsynaptic density"/>
    <property type="evidence" value="ECO:0007669"/>
    <property type="project" value="TreeGrafter"/>
</dbReference>